<accession>A0A090WXY4</accession>
<dbReference type="OrthoDB" id="790983at2"/>
<dbReference type="Proteomes" id="UP000029643">
    <property type="component" value="Unassembled WGS sequence"/>
</dbReference>
<protein>
    <submittedName>
        <fullName evidence="2">Tetracycline resistance element mobilization regulatory protein rteC</fullName>
    </submittedName>
</protein>
<evidence type="ECO:0000313" key="1">
    <source>
        <dbReference type="EMBL" id="GAL63707.1"/>
    </source>
</evidence>
<dbReference type="Pfam" id="PF09357">
    <property type="entry name" value="RteC"/>
    <property type="match status" value="1"/>
</dbReference>
<dbReference type="EMBL" id="BBNQ01000013">
    <property type="protein sequence ID" value="GAL63707.1"/>
    <property type="molecule type" value="Genomic_DNA"/>
</dbReference>
<evidence type="ECO:0000313" key="3">
    <source>
        <dbReference type="Proteomes" id="UP000029643"/>
    </source>
</evidence>
<evidence type="ECO:0000313" key="2">
    <source>
        <dbReference type="EMBL" id="GAL80294.1"/>
    </source>
</evidence>
<reference evidence="3 4" key="1">
    <citation type="journal article" date="2014" name="Genome Announc.">
        <title>Draft Genome Sequences of Marine Flavobacterium Algibacter lectus Strains SS8 and NR4.</title>
        <authorList>
            <person name="Takatani N."/>
            <person name="Nakanishi M."/>
            <person name="Meirelles P."/>
            <person name="Mino S."/>
            <person name="Suda W."/>
            <person name="Oshima K."/>
            <person name="Hattori M."/>
            <person name="Ohkuma M."/>
            <person name="Hosokawa M."/>
            <person name="Miyashita K."/>
            <person name="Thompson F.L."/>
            <person name="Niwa A."/>
            <person name="Sawabe T."/>
            <person name="Sawabe T."/>
        </authorList>
    </citation>
    <scope>NUCLEOTIDE SEQUENCE [LARGE SCALE GENOMIC DNA]</scope>
    <source>
        <strain evidence="2">JCM 19274</strain>
        <strain evidence="1 4">JCM 19300</strain>
        <strain evidence="3">JCM19274</strain>
    </source>
</reference>
<sequence length="271" mass="32192">MDFKLKTDTFLNSLGDIKNSDHGPIAVSNKSIILCRDLLYTFKKQIIKKGFSTEHEEIQFFKQVKQIPLTHLIYYTEIRSFEIQFPKANKEAQKKHITHKLKKLNRFFLYNIDFGHYMESQQSHFDVQYYTRNYLDNIPITSTKFYFQDPDFCTARDMLLGKYKAYKLLINYLQNRLNKLNNFNNDQNDLKWTANKTALTELIYALYCNRVINNGNSDLKEIADSLQNLFHFELGNFYKTFSEIKARKNSRTKFLDDLSTGLITHMNKMDE</sequence>
<dbReference type="InterPro" id="IPR018534">
    <property type="entry name" value="Tet_reg_excision_RteC"/>
</dbReference>
<gene>
    <name evidence="2" type="ORF">JCM19274_584</name>
    <name evidence="1" type="ORF">JCM19300_2743</name>
</gene>
<dbReference type="STRING" id="221126.SAMN04489722_101208"/>
<organism evidence="2 3">
    <name type="scientific">Algibacter lectus</name>
    <dbReference type="NCBI Taxonomy" id="221126"/>
    <lineage>
        <taxon>Bacteria</taxon>
        <taxon>Pseudomonadati</taxon>
        <taxon>Bacteroidota</taxon>
        <taxon>Flavobacteriia</taxon>
        <taxon>Flavobacteriales</taxon>
        <taxon>Flavobacteriaceae</taxon>
        <taxon>Algibacter</taxon>
    </lineage>
</organism>
<dbReference type="AlphaFoldDB" id="A0A090WXY4"/>
<dbReference type="EMBL" id="BBNU01000010">
    <property type="protein sequence ID" value="GAL80294.1"/>
    <property type="molecule type" value="Genomic_DNA"/>
</dbReference>
<dbReference type="Proteomes" id="UP000029644">
    <property type="component" value="Unassembled WGS sequence"/>
</dbReference>
<comment type="caution">
    <text evidence="2">The sequence shown here is derived from an EMBL/GenBank/DDBJ whole genome shotgun (WGS) entry which is preliminary data.</text>
</comment>
<evidence type="ECO:0000313" key="4">
    <source>
        <dbReference type="Proteomes" id="UP000029644"/>
    </source>
</evidence>
<name>A0A090WXY4_9FLAO</name>
<proteinExistence type="predicted"/>
<dbReference type="RefSeq" id="WP_042498511.1">
    <property type="nucleotide sequence ID" value="NZ_BBNQ01000013.1"/>
</dbReference>